<evidence type="ECO:0000313" key="2">
    <source>
        <dbReference type="EMBL" id="CAD0085329.1"/>
    </source>
</evidence>
<sequence length="400" mass="45651">MDGSERRLTASMARGLEGPDQKQRPGISFLDLPRELREMIYRCIPDNSGAFTYDTRIKRPKPHWPVQSVGSCQEHVTFDRRFGNPGVAFGTGEHCFAILSTCRALYSEALPVVYAATPLGLWRPMYDYGGLSKYPNFVAKVFDSLPEPATQYIRTIQLQGELWHNNMAQLLSRAITDLPSLKILDIGLDPYYETSQRKHWFDDRRILRQSWPTIATLYSVAQHLDTINITVSPPADRVHVISFNHPDGIWLSGTAYDEFVWLQLQLSVLMDELTIYGALISGNAKTGMEFFMDRVMERQDLFELVQGRKVVDRCIAGTARFKLEEQKNWLREITGRIFEIDEKQRKVTVVSDRDAKMRWCKMTYTSSPRGSAIPQCVHIGDEMAAALAQRLVLPHVSQST</sequence>
<reference evidence="2" key="1">
    <citation type="submission" date="2020-06" db="EMBL/GenBank/DDBJ databases">
        <authorList>
            <person name="Onetto C."/>
        </authorList>
    </citation>
    <scope>NUCLEOTIDE SEQUENCE</scope>
</reference>
<organism evidence="2 3">
    <name type="scientific">Aureobasidium mustum</name>
    <dbReference type="NCBI Taxonomy" id="2773714"/>
    <lineage>
        <taxon>Eukaryota</taxon>
        <taxon>Fungi</taxon>
        <taxon>Dikarya</taxon>
        <taxon>Ascomycota</taxon>
        <taxon>Pezizomycotina</taxon>
        <taxon>Dothideomycetes</taxon>
        <taxon>Dothideomycetidae</taxon>
        <taxon>Dothideales</taxon>
        <taxon>Saccotheciaceae</taxon>
        <taxon>Aureobasidium</taxon>
    </lineage>
</organism>
<dbReference type="PANTHER" id="PTHR38790:SF9">
    <property type="entry name" value="F-BOX DOMAIN-CONTAINING PROTEIN"/>
    <property type="match status" value="1"/>
</dbReference>
<dbReference type="OrthoDB" id="5272396at2759"/>
<name>A0A9N8JC71_9PEZI</name>
<dbReference type="AlphaFoldDB" id="A0A9N8JC71"/>
<evidence type="ECO:0000313" key="3">
    <source>
        <dbReference type="Proteomes" id="UP000714618"/>
    </source>
</evidence>
<keyword evidence="3" id="KW-1185">Reference proteome</keyword>
<protein>
    <submittedName>
        <fullName evidence="2">Uncharacterized protein</fullName>
    </submittedName>
</protein>
<dbReference type="Proteomes" id="UP000714618">
    <property type="component" value="Unassembled WGS sequence"/>
</dbReference>
<gene>
    <name evidence="2" type="ORF">AWRI4233_LOCUS149</name>
</gene>
<dbReference type="PANTHER" id="PTHR38790">
    <property type="entry name" value="2EXR DOMAIN-CONTAINING PROTEIN-RELATED"/>
    <property type="match status" value="1"/>
</dbReference>
<comment type="caution">
    <text evidence="2">The sequence shown here is derived from an EMBL/GenBank/DDBJ whole genome shotgun (WGS) entry which is preliminary data.</text>
</comment>
<accession>A0A9N8JC71</accession>
<proteinExistence type="predicted"/>
<feature type="region of interest" description="Disordered" evidence="1">
    <location>
        <begin position="1"/>
        <end position="25"/>
    </location>
</feature>
<dbReference type="EMBL" id="CAIJEO010000002">
    <property type="protein sequence ID" value="CAD0085329.1"/>
    <property type="molecule type" value="Genomic_DNA"/>
</dbReference>
<evidence type="ECO:0000256" key="1">
    <source>
        <dbReference type="SAM" id="MobiDB-lite"/>
    </source>
</evidence>